<organism evidence="2 3">
    <name type="scientific">Alteromonas gilva</name>
    <dbReference type="NCBI Taxonomy" id="2987522"/>
    <lineage>
        <taxon>Bacteria</taxon>
        <taxon>Pseudomonadati</taxon>
        <taxon>Pseudomonadota</taxon>
        <taxon>Gammaproteobacteria</taxon>
        <taxon>Alteromonadales</taxon>
        <taxon>Alteromonadaceae</taxon>
        <taxon>Alteromonas/Salinimonas group</taxon>
        <taxon>Alteromonas</taxon>
    </lineage>
</organism>
<evidence type="ECO:0000256" key="1">
    <source>
        <dbReference type="SAM" id="SignalP"/>
    </source>
</evidence>
<dbReference type="RefSeq" id="WP_273638161.1">
    <property type="nucleotide sequence ID" value="NZ_JAQQXP010000001.1"/>
</dbReference>
<reference evidence="2 3" key="1">
    <citation type="submission" date="2022-10" db="EMBL/GenBank/DDBJ databases">
        <title>Alteromonas sp. chi3 Genome sequencing.</title>
        <authorList>
            <person name="Park S."/>
        </authorList>
    </citation>
    <scope>NUCLEOTIDE SEQUENCE [LARGE SCALE GENOMIC DNA]</scope>
    <source>
        <strain evidence="3">chi3</strain>
    </source>
</reference>
<feature type="signal peptide" evidence="1">
    <location>
        <begin position="1"/>
        <end position="19"/>
    </location>
</feature>
<accession>A0ABT5KYF3</accession>
<keyword evidence="1" id="KW-0732">Signal</keyword>
<dbReference type="EMBL" id="JAQQXP010000001">
    <property type="protein sequence ID" value="MDC8829663.1"/>
    <property type="molecule type" value="Genomic_DNA"/>
</dbReference>
<sequence>MQLFRLSPLLAFFSVPVFSAQNEISVGISDLDDYGNQFVGVEYRRYLSDIQPGAAPYSLSPYLNKLSSVYGRYFSVDNFDLYELGSEWFVDDKWVVRGNIRYADYPQRDYLYTARNNYLSARVDSGYFITPNWQVGAGLTYETLDISYREQSRTLNESIVSLFGRYTNINDGTGWDVLMTAYYNDSARVEVDADYYFSPRFSLGLAYNTEVFVDDAPYSEGDMVEVKMDYWLTKGWSLEAGIGVHPGASEFGLATVTLATRLRF</sequence>
<name>A0ABT5KYF3_9ALTE</name>
<proteinExistence type="predicted"/>
<evidence type="ECO:0000313" key="3">
    <source>
        <dbReference type="Proteomes" id="UP001218788"/>
    </source>
</evidence>
<feature type="chain" id="PRO_5045328522" evidence="1">
    <location>
        <begin position="20"/>
        <end position="264"/>
    </location>
</feature>
<gene>
    <name evidence="2" type="ORF">OIK42_02695</name>
</gene>
<evidence type="ECO:0000313" key="2">
    <source>
        <dbReference type="EMBL" id="MDC8829663.1"/>
    </source>
</evidence>
<comment type="caution">
    <text evidence="2">The sequence shown here is derived from an EMBL/GenBank/DDBJ whole genome shotgun (WGS) entry which is preliminary data.</text>
</comment>
<dbReference type="SUPFAM" id="SSF56935">
    <property type="entry name" value="Porins"/>
    <property type="match status" value="2"/>
</dbReference>
<dbReference type="Proteomes" id="UP001218788">
    <property type="component" value="Unassembled WGS sequence"/>
</dbReference>
<keyword evidence="3" id="KW-1185">Reference proteome</keyword>
<protein>
    <submittedName>
        <fullName evidence="2">Porin</fullName>
    </submittedName>
</protein>